<gene>
    <name evidence="2" type="ORF">O9K51_07447</name>
</gene>
<dbReference type="Proteomes" id="UP001163105">
    <property type="component" value="Unassembled WGS sequence"/>
</dbReference>
<keyword evidence="1" id="KW-0812">Transmembrane</keyword>
<reference evidence="2" key="1">
    <citation type="submission" date="2023-01" db="EMBL/GenBank/DDBJ databases">
        <title>The growth and conidiation of Purpureocillium lavendulum are regulated by nitrogen source and histone H3K14 acetylation.</title>
        <authorList>
            <person name="Tang P."/>
            <person name="Han J."/>
            <person name="Zhang C."/>
            <person name="Tang P."/>
            <person name="Qi F."/>
            <person name="Zhang K."/>
            <person name="Liang L."/>
        </authorList>
    </citation>
    <scope>NUCLEOTIDE SEQUENCE</scope>
    <source>
        <strain evidence="2">YMF1.00683</strain>
    </source>
</reference>
<dbReference type="AlphaFoldDB" id="A0AB34FMV0"/>
<dbReference type="EMBL" id="JAQHRD010000006">
    <property type="protein sequence ID" value="KAJ6439560.1"/>
    <property type="molecule type" value="Genomic_DNA"/>
</dbReference>
<comment type="caution">
    <text evidence="2">The sequence shown here is derived from an EMBL/GenBank/DDBJ whole genome shotgun (WGS) entry which is preliminary data.</text>
</comment>
<keyword evidence="1" id="KW-0472">Membrane</keyword>
<sequence>MIDKSQCAAHTRTPWGQRSHRYDYRLRCLLMGLLVALFAAVIILGVVYMFNHEGVL</sequence>
<feature type="transmembrane region" description="Helical" evidence="1">
    <location>
        <begin position="28"/>
        <end position="50"/>
    </location>
</feature>
<organism evidence="2 3">
    <name type="scientific">Purpureocillium lavendulum</name>
    <dbReference type="NCBI Taxonomy" id="1247861"/>
    <lineage>
        <taxon>Eukaryota</taxon>
        <taxon>Fungi</taxon>
        <taxon>Dikarya</taxon>
        <taxon>Ascomycota</taxon>
        <taxon>Pezizomycotina</taxon>
        <taxon>Sordariomycetes</taxon>
        <taxon>Hypocreomycetidae</taxon>
        <taxon>Hypocreales</taxon>
        <taxon>Ophiocordycipitaceae</taxon>
        <taxon>Purpureocillium</taxon>
    </lineage>
</organism>
<evidence type="ECO:0000313" key="3">
    <source>
        <dbReference type="Proteomes" id="UP001163105"/>
    </source>
</evidence>
<proteinExistence type="predicted"/>
<accession>A0AB34FMV0</accession>
<evidence type="ECO:0000256" key="1">
    <source>
        <dbReference type="SAM" id="Phobius"/>
    </source>
</evidence>
<protein>
    <submittedName>
        <fullName evidence="2">Uncharacterized protein</fullName>
    </submittedName>
</protein>
<keyword evidence="1" id="KW-1133">Transmembrane helix</keyword>
<keyword evidence="3" id="KW-1185">Reference proteome</keyword>
<name>A0AB34FMV0_9HYPO</name>
<evidence type="ECO:0000313" key="2">
    <source>
        <dbReference type="EMBL" id="KAJ6439560.1"/>
    </source>
</evidence>